<dbReference type="Pfam" id="PF00970">
    <property type="entry name" value="FAD_binding_6"/>
    <property type="match status" value="1"/>
</dbReference>
<evidence type="ECO:0000256" key="2">
    <source>
        <dbReference type="ARBA" id="ARBA00008312"/>
    </source>
</evidence>
<dbReference type="InterPro" id="IPR039261">
    <property type="entry name" value="FNR_nucleotide-bd"/>
</dbReference>
<dbReference type="PANTHER" id="PTHR47878">
    <property type="entry name" value="OXIDOREDUCTASE FAD/NAD(P)-BINDING DOMAIN PROTEIN"/>
    <property type="match status" value="1"/>
</dbReference>
<dbReference type="CDD" id="cd06195">
    <property type="entry name" value="FNR1"/>
    <property type="match status" value="1"/>
</dbReference>
<proteinExistence type="inferred from homology"/>
<comment type="similarity">
    <text evidence="2">Belongs to the ferredoxin--NADP reductase type 1 family.</text>
</comment>
<evidence type="ECO:0000256" key="3">
    <source>
        <dbReference type="ARBA" id="ARBA00013223"/>
    </source>
</evidence>
<evidence type="ECO:0000256" key="4">
    <source>
        <dbReference type="ARBA" id="ARBA00022630"/>
    </source>
</evidence>
<dbReference type="PANTHER" id="PTHR47878:SF1">
    <property type="entry name" value="FLAVODOXIN_FERREDOXIN--NADP REDUCTASE"/>
    <property type="match status" value="1"/>
</dbReference>
<dbReference type="Proteomes" id="UP000236721">
    <property type="component" value="Unassembled WGS sequence"/>
</dbReference>
<keyword evidence="4" id="KW-0285">Flavoprotein</keyword>
<reference evidence="12" key="1">
    <citation type="submission" date="2016-10" db="EMBL/GenBank/DDBJ databases">
        <authorList>
            <person name="Varghese N."/>
            <person name="Submissions S."/>
        </authorList>
    </citation>
    <scope>NUCLEOTIDE SEQUENCE [LARGE SCALE GENOMIC DNA]</scope>
    <source>
        <strain evidence="12">CGMCC 1.7062</strain>
    </source>
</reference>
<evidence type="ECO:0000313" key="11">
    <source>
        <dbReference type="EMBL" id="SEG23590.1"/>
    </source>
</evidence>
<dbReference type="GO" id="GO:0004324">
    <property type="term" value="F:ferredoxin-NADP+ reductase activity"/>
    <property type="evidence" value="ECO:0007669"/>
    <property type="project" value="UniProtKB-EC"/>
</dbReference>
<dbReference type="RefSeq" id="WP_103880394.1">
    <property type="nucleotide sequence ID" value="NZ_FNVG01000009.1"/>
</dbReference>
<dbReference type="GO" id="GO:0042167">
    <property type="term" value="P:heme catabolic process"/>
    <property type="evidence" value="ECO:0007669"/>
    <property type="project" value="TreeGrafter"/>
</dbReference>
<dbReference type="Gene3D" id="3.40.50.80">
    <property type="entry name" value="Nucleotide-binding domain of ferredoxin-NADP reductase (FNR) module"/>
    <property type="match status" value="1"/>
</dbReference>
<dbReference type="InterPro" id="IPR001433">
    <property type="entry name" value="OxRdtase_FAD/NAD-bd"/>
</dbReference>
<protein>
    <recommendedName>
        <fullName evidence="3">ferredoxin--NADP(+) reductase</fullName>
        <ecNumber evidence="3">1.18.1.2</ecNumber>
    </recommendedName>
</protein>
<feature type="domain" description="FAD-binding FR-type" evidence="10">
    <location>
        <begin position="6"/>
        <end position="110"/>
    </location>
</feature>
<dbReference type="InterPro" id="IPR017938">
    <property type="entry name" value="Riboflavin_synthase-like_b-brl"/>
</dbReference>
<dbReference type="InterPro" id="IPR051930">
    <property type="entry name" value="FNR_type-1"/>
</dbReference>
<dbReference type="InterPro" id="IPR008333">
    <property type="entry name" value="Cbr1-like_FAD-bd_dom"/>
</dbReference>
<name>A0A1H5YIR1_9VIBR</name>
<keyword evidence="5" id="KW-0547">Nucleotide-binding</keyword>
<keyword evidence="6" id="KW-0274">FAD</keyword>
<dbReference type="GO" id="GO:0034599">
    <property type="term" value="P:cellular response to oxidative stress"/>
    <property type="evidence" value="ECO:0007669"/>
    <property type="project" value="TreeGrafter"/>
</dbReference>
<dbReference type="EC" id="1.18.1.2" evidence="3"/>
<evidence type="ECO:0000256" key="6">
    <source>
        <dbReference type="ARBA" id="ARBA00022827"/>
    </source>
</evidence>
<keyword evidence="7" id="KW-0521">NADP</keyword>
<dbReference type="Pfam" id="PF00175">
    <property type="entry name" value="NAD_binding_1"/>
    <property type="match status" value="1"/>
</dbReference>
<evidence type="ECO:0000259" key="10">
    <source>
        <dbReference type="PROSITE" id="PS51384"/>
    </source>
</evidence>
<comment type="catalytic activity">
    <reaction evidence="9">
        <text>2 reduced [2Fe-2S]-[ferredoxin] + NADP(+) + H(+) = 2 oxidized [2Fe-2S]-[ferredoxin] + NADPH</text>
        <dbReference type="Rhea" id="RHEA:20125"/>
        <dbReference type="Rhea" id="RHEA-COMP:10000"/>
        <dbReference type="Rhea" id="RHEA-COMP:10001"/>
        <dbReference type="ChEBI" id="CHEBI:15378"/>
        <dbReference type="ChEBI" id="CHEBI:33737"/>
        <dbReference type="ChEBI" id="CHEBI:33738"/>
        <dbReference type="ChEBI" id="CHEBI:57783"/>
        <dbReference type="ChEBI" id="CHEBI:58349"/>
        <dbReference type="EC" id="1.18.1.2"/>
    </reaction>
</comment>
<dbReference type="SUPFAM" id="SSF63380">
    <property type="entry name" value="Riboflavin synthase domain-like"/>
    <property type="match status" value="1"/>
</dbReference>
<dbReference type="InterPro" id="IPR017927">
    <property type="entry name" value="FAD-bd_FR_type"/>
</dbReference>
<accession>A0A1H5YIR1</accession>
<gene>
    <name evidence="11" type="ORF">SAMN04488244_10998</name>
</gene>
<dbReference type="GO" id="GO:0000166">
    <property type="term" value="F:nucleotide binding"/>
    <property type="evidence" value="ECO:0007669"/>
    <property type="project" value="UniProtKB-KW"/>
</dbReference>
<evidence type="ECO:0000256" key="7">
    <source>
        <dbReference type="ARBA" id="ARBA00022857"/>
    </source>
</evidence>
<evidence type="ECO:0000256" key="9">
    <source>
        <dbReference type="ARBA" id="ARBA00047776"/>
    </source>
</evidence>
<dbReference type="SUPFAM" id="SSF52343">
    <property type="entry name" value="Ferredoxin reductase-like, C-terminal NADP-linked domain"/>
    <property type="match status" value="1"/>
</dbReference>
<evidence type="ECO:0000256" key="5">
    <source>
        <dbReference type="ARBA" id="ARBA00022741"/>
    </source>
</evidence>
<keyword evidence="8" id="KW-0560">Oxidoreductase</keyword>
<sequence length="257" mass="28817">MKTVPNGLVKGRVLARKQWTEKLFSLEINAPVEKYLPGQFTKLGLTNEQGEWVRRAYSMVNHPGHAYGHDHLEFLIIADDNGQLSPKLHKLNEGDEVYVGQKPSGFMTLDEIPDYAKDLWLLSTGTAIGPFISMLADPSLKWRFTNITLVHAVRTSDELVYQDAINSLSRNLGDRFQYVTVVSRETHATSLQGRIPLLLASGAIQGKVGRTFIPSESFLYICGNPSMVKDTSQTLTDLGLVKHLRRKPGNFASENYW</sequence>
<evidence type="ECO:0000256" key="1">
    <source>
        <dbReference type="ARBA" id="ARBA00001974"/>
    </source>
</evidence>
<evidence type="ECO:0000256" key="8">
    <source>
        <dbReference type="ARBA" id="ARBA00023002"/>
    </source>
</evidence>
<keyword evidence="12" id="KW-1185">Reference proteome</keyword>
<dbReference type="Gene3D" id="2.40.30.10">
    <property type="entry name" value="Translation factors"/>
    <property type="match status" value="1"/>
</dbReference>
<dbReference type="PROSITE" id="PS51384">
    <property type="entry name" value="FAD_FR"/>
    <property type="match status" value="1"/>
</dbReference>
<evidence type="ECO:0000313" key="12">
    <source>
        <dbReference type="Proteomes" id="UP000236721"/>
    </source>
</evidence>
<dbReference type="AlphaFoldDB" id="A0A1H5YIR1"/>
<dbReference type="EMBL" id="FNVG01000009">
    <property type="protein sequence ID" value="SEG23590.1"/>
    <property type="molecule type" value="Genomic_DNA"/>
</dbReference>
<organism evidence="11 12">
    <name type="scientific">Vibrio hangzhouensis</name>
    <dbReference type="NCBI Taxonomy" id="462991"/>
    <lineage>
        <taxon>Bacteria</taxon>
        <taxon>Pseudomonadati</taxon>
        <taxon>Pseudomonadota</taxon>
        <taxon>Gammaproteobacteria</taxon>
        <taxon>Vibrionales</taxon>
        <taxon>Vibrionaceae</taxon>
        <taxon>Vibrio</taxon>
    </lineage>
</organism>
<dbReference type="OrthoDB" id="9784483at2"/>
<comment type="cofactor">
    <cofactor evidence="1">
        <name>FAD</name>
        <dbReference type="ChEBI" id="CHEBI:57692"/>
    </cofactor>
</comment>
<dbReference type="InterPro" id="IPR033892">
    <property type="entry name" value="FNR_bac"/>
</dbReference>